<proteinExistence type="predicted"/>
<keyword evidence="1" id="KW-0732">Signal</keyword>
<protein>
    <recommendedName>
        <fullName evidence="4">SIMPL domain-containing protein</fullName>
    </recommendedName>
</protein>
<dbReference type="InterPro" id="IPR007497">
    <property type="entry name" value="SIMPL/DUF541"/>
</dbReference>
<organism evidence="2 3">
    <name type="scientific">Ancylobacter novellus</name>
    <name type="common">Thiobacillus novellus</name>
    <dbReference type="NCBI Taxonomy" id="921"/>
    <lineage>
        <taxon>Bacteria</taxon>
        <taxon>Pseudomonadati</taxon>
        <taxon>Pseudomonadota</taxon>
        <taxon>Alphaproteobacteria</taxon>
        <taxon>Hyphomicrobiales</taxon>
        <taxon>Xanthobacteraceae</taxon>
        <taxon>Ancylobacter</taxon>
    </lineage>
</organism>
<dbReference type="InterPro" id="IPR052022">
    <property type="entry name" value="26kDa_periplasmic_antigen"/>
</dbReference>
<comment type="caution">
    <text evidence="2">The sequence shown here is derived from an EMBL/GenBank/DDBJ whole genome shotgun (WGS) entry which is preliminary data.</text>
</comment>
<evidence type="ECO:0000313" key="2">
    <source>
        <dbReference type="EMBL" id="PZQ16213.1"/>
    </source>
</evidence>
<dbReference type="AlphaFoldDB" id="A0A2W5MFE4"/>
<evidence type="ECO:0008006" key="4">
    <source>
        <dbReference type="Google" id="ProtNLM"/>
    </source>
</evidence>
<dbReference type="PANTHER" id="PTHR34387:SF1">
    <property type="entry name" value="PERIPLASMIC IMMUNOGENIC PROTEIN"/>
    <property type="match status" value="1"/>
</dbReference>
<feature type="chain" id="PRO_5016174246" description="SIMPL domain-containing protein" evidence="1">
    <location>
        <begin position="22"/>
        <end position="238"/>
    </location>
</feature>
<gene>
    <name evidence="2" type="ORF">DI565_07825</name>
</gene>
<reference evidence="2 3" key="1">
    <citation type="submission" date="2017-08" db="EMBL/GenBank/DDBJ databases">
        <title>Infants hospitalized years apart are colonized by the same room-sourced microbial strains.</title>
        <authorList>
            <person name="Brooks B."/>
            <person name="Olm M.R."/>
            <person name="Firek B.A."/>
            <person name="Baker R."/>
            <person name="Thomas B.C."/>
            <person name="Morowitz M.J."/>
            <person name="Banfield J.F."/>
        </authorList>
    </citation>
    <scope>NUCLEOTIDE SEQUENCE [LARGE SCALE GENOMIC DNA]</scope>
    <source>
        <strain evidence="2">S2_005_003_R2_43</strain>
    </source>
</reference>
<accession>A0A2W5MFE4</accession>
<dbReference type="Proteomes" id="UP000249577">
    <property type="component" value="Unassembled WGS sequence"/>
</dbReference>
<dbReference type="EMBL" id="QFPN01000004">
    <property type="protein sequence ID" value="PZQ16213.1"/>
    <property type="molecule type" value="Genomic_DNA"/>
</dbReference>
<evidence type="ECO:0000256" key="1">
    <source>
        <dbReference type="SAM" id="SignalP"/>
    </source>
</evidence>
<dbReference type="Pfam" id="PF04402">
    <property type="entry name" value="SIMPL"/>
    <property type="match status" value="1"/>
</dbReference>
<name>A0A2W5MFE4_ANCNO</name>
<dbReference type="Gene3D" id="3.30.110.170">
    <property type="entry name" value="Protein of unknown function (DUF541), domain 1"/>
    <property type="match status" value="1"/>
</dbReference>
<feature type="signal peptide" evidence="1">
    <location>
        <begin position="1"/>
        <end position="21"/>
    </location>
</feature>
<evidence type="ECO:0000313" key="3">
    <source>
        <dbReference type="Proteomes" id="UP000249577"/>
    </source>
</evidence>
<dbReference type="Gene3D" id="3.30.70.2970">
    <property type="entry name" value="Protein of unknown function (DUF541), domain 2"/>
    <property type="match status" value="1"/>
</dbReference>
<sequence length="238" mass="24960">MKRTFAFALLAIAATAAPAFADEARVPPSLTVTGEGSVSATPDIAIVSSGVVTQAQTAAAALKANAAAMTKVLAAVKQAGIEERDVATSGIGVQPQYDYGNDSSNPRSPRLVGYEVRNVVTIRSRNVDRAGDLVDGLVQAGSNQIEGLSFDVSDRNEKLDEARRDAVADARRKAELYATAAGVKLGAPLSIEETGGLEEPVRPFAMRAKAMDAAAATPIAKGEQELRARVVVRWKLEN</sequence>
<dbReference type="GO" id="GO:0006974">
    <property type="term" value="P:DNA damage response"/>
    <property type="evidence" value="ECO:0007669"/>
    <property type="project" value="TreeGrafter"/>
</dbReference>
<dbReference type="PANTHER" id="PTHR34387">
    <property type="entry name" value="SLR1258 PROTEIN"/>
    <property type="match status" value="1"/>
</dbReference>